<gene>
    <name evidence="8" type="primary">cunh12orf43</name>
</gene>
<evidence type="ECO:0000256" key="3">
    <source>
        <dbReference type="ARBA" id="ARBA00013465"/>
    </source>
</evidence>
<dbReference type="PANTHER" id="PTHR14482:SF0">
    <property type="entry name" value="PROTEIN CUSTOS"/>
    <property type="match status" value="1"/>
</dbReference>
<accession>A0A671Q8C1</accession>
<evidence type="ECO:0000313" key="8">
    <source>
        <dbReference type="Ensembl" id="ENSSANP00000066235.1"/>
    </source>
</evidence>
<dbReference type="GO" id="GO:0016055">
    <property type="term" value="P:Wnt signaling pathway"/>
    <property type="evidence" value="ECO:0007669"/>
    <property type="project" value="UniProtKB-KW"/>
</dbReference>
<sequence>MSESSSEDENSDRLKEAVWSFRPHDGSRMNGDGGASCPYCLTQCWFCLTDGDSSPSRRSQRTDVSKHEHDGNELGTTPEFQSHVAKKLGAFLDGCISEVFSETVDSKPGQSKNRDEEDQESFRLFSTSAPGNWMEEPLPPPPKRRPTPSSSDSDSEMEMRCREAAVSVSDILASAAQLAAKTEEKSTTKESAEESTVTKKKKKKKKKKRKASTERREENIIHVSEKQSNREGTEEQTTVVENLTKKKKKKRIKLEEGRKDCDE</sequence>
<keyword evidence="6" id="KW-0539">Nucleus</keyword>
<dbReference type="CTD" id="103182225"/>
<name>A0A671Q8C1_9TELE</name>
<dbReference type="InterPro" id="IPR026694">
    <property type="entry name" value="CUSTOS"/>
</dbReference>
<reference evidence="8" key="2">
    <citation type="submission" date="2025-09" db="UniProtKB">
        <authorList>
            <consortium name="Ensembl"/>
        </authorList>
    </citation>
    <scope>IDENTIFICATION</scope>
</reference>
<dbReference type="GeneID" id="107703161"/>
<dbReference type="GO" id="GO:0060061">
    <property type="term" value="P:Spemann organizer formation"/>
    <property type="evidence" value="ECO:0007669"/>
    <property type="project" value="TreeGrafter"/>
</dbReference>
<dbReference type="KEGG" id="sanh:107703161"/>
<dbReference type="OrthoDB" id="10053459at2759"/>
<protein>
    <recommendedName>
        <fullName evidence="3">Protein CUSTOS</fullName>
    </recommendedName>
</protein>
<dbReference type="AlphaFoldDB" id="A0A671Q8C1"/>
<reference evidence="8" key="1">
    <citation type="submission" date="2025-08" db="UniProtKB">
        <authorList>
            <consortium name="Ensembl"/>
        </authorList>
    </citation>
    <scope>IDENTIFICATION</scope>
</reference>
<feature type="region of interest" description="Disordered" evidence="7">
    <location>
        <begin position="52"/>
        <end position="79"/>
    </location>
</feature>
<dbReference type="Pfam" id="PF23999">
    <property type="entry name" value="CUSTOS"/>
    <property type="match status" value="1"/>
</dbReference>
<evidence type="ECO:0000256" key="2">
    <source>
        <dbReference type="ARBA" id="ARBA00008632"/>
    </source>
</evidence>
<evidence type="ECO:0000256" key="1">
    <source>
        <dbReference type="ARBA" id="ARBA00004259"/>
    </source>
</evidence>
<evidence type="ECO:0000256" key="6">
    <source>
        <dbReference type="ARBA" id="ARBA00023242"/>
    </source>
</evidence>
<dbReference type="GO" id="GO:0030178">
    <property type="term" value="P:negative regulation of Wnt signaling pathway"/>
    <property type="evidence" value="ECO:0007669"/>
    <property type="project" value="TreeGrafter"/>
</dbReference>
<evidence type="ECO:0000313" key="9">
    <source>
        <dbReference type="Proteomes" id="UP000472260"/>
    </source>
</evidence>
<evidence type="ECO:0000256" key="4">
    <source>
        <dbReference type="ARBA" id="ARBA00022473"/>
    </source>
</evidence>
<dbReference type="PANTHER" id="PTHR14482">
    <property type="entry name" value="CHROMOSOME 12 ORF 43 HOMOLOG"/>
    <property type="match status" value="1"/>
</dbReference>
<dbReference type="Proteomes" id="UP000472260">
    <property type="component" value="Unassembled WGS sequence"/>
</dbReference>
<feature type="region of interest" description="Disordered" evidence="7">
    <location>
        <begin position="177"/>
        <end position="263"/>
    </location>
</feature>
<feature type="region of interest" description="Disordered" evidence="7">
    <location>
        <begin position="103"/>
        <end position="164"/>
    </location>
</feature>
<keyword evidence="4" id="KW-0217">Developmental protein</keyword>
<proteinExistence type="inferred from homology"/>
<keyword evidence="5" id="KW-0879">Wnt signaling pathway</keyword>
<dbReference type="RefSeq" id="XP_016361184.1">
    <property type="nucleotide sequence ID" value="XM_016505698.1"/>
</dbReference>
<dbReference type="Ensembl" id="ENSSANT00000070408.1">
    <property type="protein sequence ID" value="ENSSANP00000066235.1"/>
    <property type="gene ID" value="ENSSANG00000033038.1"/>
</dbReference>
<keyword evidence="9" id="KW-1185">Reference proteome</keyword>
<evidence type="ECO:0000256" key="7">
    <source>
        <dbReference type="SAM" id="MobiDB-lite"/>
    </source>
</evidence>
<feature type="compositionally biased region" description="Basic and acidic residues" evidence="7">
    <location>
        <begin position="211"/>
        <end position="233"/>
    </location>
</feature>
<comment type="similarity">
    <text evidence="2">Belongs to the CUSTOS family.</text>
</comment>
<organism evidence="8 9">
    <name type="scientific">Sinocyclocheilus anshuiensis</name>
    <dbReference type="NCBI Taxonomy" id="1608454"/>
    <lineage>
        <taxon>Eukaryota</taxon>
        <taxon>Metazoa</taxon>
        <taxon>Chordata</taxon>
        <taxon>Craniata</taxon>
        <taxon>Vertebrata</taxon>
        <taxon>Euteleostomi</taxon>
        <taxon>Actinopterygii</taxon>
        <taxon>Neopterygii</taxon>
        <taxon>Teleostei</taxon>
        <taxon>Ostariophysi</taxon>
        <taxon>Cypriniformes</taxon>
        <taxon>Cyprinidae</taxon>
        <taxon>Cyprininae</taxon>
        <taxon>Sinocyclocheilus</taxon>
    </lineage>
</organism>
<feature type="compositionally biased region" description="Basic residues" evidence="7">
    <location>
        <begin position="198"/>
        <end position="210"/>
    </location>
</feature>
<feature type="compositionally biased region" description="Basic and acidic residues" evidence="7">
    <location>
        <begin position="181"/>
        <end position="192"/>
    </location>
</feature>
<feature type="compositionally biased region" description="Basic and acidic residues" evidence="7">
    <location>
        <begin position="60"/>
        <end position="72"/>
    </location>
</feature>
<dbReference type="GO" id="GO:0005635">
    <property type="term" value="C:nuclear envelope"/>
    <property type="evidence" value="ECO:0007669"/>
    <property type="project" value="UniProtKB-SubCell"/>
</dbReference>
<evidence type="ECO:0000256" key="5">
    <source>
        <dbReference type="ARBA" id="ARBA00022687"/>
    </source>
</evidence>
<dbReference type="RefSeq" id="XP_016361185.1">
    <property type="nucleotide sequence ID" value="XM_016505699.1"/>
</dbReference>
<feature type="compositionally biased region" description="Basic and acidic residues" evidence="7">
    <location>
        <begin position="253"/>
        <end position="263"/>
    </location>
</feature>
<comment type="subcellular location">
    <subcellularLocation>
        <location evidence="1">Nucleus envelope</location>
    </subcellularLocation>
</comment>